<dbReference type="InterPro" id="IPR018076">
    <property type="entry name" value="T2SS_GspF_dom"/>
</dbReference>
<dbReference type="PRINTS" id="PR00812">
    <property type="entry name" value="BCTERIALGSPF"/>
</dbReference>
<sequence length="346" mass="39240">MIRRSKWDADRLVQLSQHLGNLLEAGFPLMPSIRLLGEQKILHPHEAEQILHRLGEGKSLSSSLAEEGIPPLFVSFMMAAEEHGDYAFGFRQCTAYFQERGKLVRDLVQALTYPVIVFILVGCAFFFLVTTVVPRFQEMYETMGLELPLYTRLFLSLHQWVRGSLILVVGTALLAVIFYLFLGRLPAEKRNRWVLWMYHLPLIRPYFALRFTHYLAIQLGSLLKAGVPLLRAVEMVEGFSPWYPLTKGMSRVREGLLAGYSLNESLAKEGSLFLTSLSRLVALGEETGSLDQSLLTLGRGTEMIIREKMHRFTRSLEPFLIFGIGVLMAATVVAMFLPMLHMVQAM</sequence>
<comment type="similarity">
    <text evidence="2">Belongs to the GSP F family.</text>
</comment>
<comment type="subcellular location">
    <subcellularLocation>
        <location evidence="1">Cell membrane</location>
        <topology evidence="1">Multi-pass membrane protein</topology>
    </subcellularLocation>
</comment>
<feature type="transmembrane region" description="Helical" evidence="7">
    <location>
        <begin position="160"/>
        <end position="182"/>
    </location>
</feature>
<keyword evidence="6 7" id="KW-0472">Membrane</keyword>
<evidence type="ECO:0000256" key="6">
    <source>
        <dbReference type="ARBA" id="ARBA00023136"/>
    </source>
</evidence>
<dbReference type="PANTHER" id="PTHR30012">
    <property type="entry name" value="GENERAL SECRETION PATHWAY PROTEIN"/>
    <property type="match status" value="1"/>
</dbReference>
<dbReference type="EMBL" id="FNNQ01000001">
    <property type="protein sequence ID" value="SDW09379.1"/>
    <property type="molecule type" value="Genomic_DNA"/>
</dbReference>
<dbReference type="Pfam" id="PF00482">
    <property type="entry name" value="T2SSF"/>
    <property type="match status" value="2"/>
</dbReference>
<proteinExistence type="inferred from homology"/>
<dbReference type="InterPro" id="IPR042094">
    <property type="entry name" value="T2SS_GspF_sf"/>
</dbReference>
<evidence type="ECO:0000256" key="5">
    <source>
        <dbReference type="ARBA" id="ARBA00022989"/>
    </source>
</evidence>
<feature type="domain" description="Type II secretion system protein GspF" evidence="8">
    <location>
        <begin position="16"/>
        <end position="134"/>
    </location>
</feature>
<dbReference type="RefSeq" id="WP_177167835.1">
    <property type="nucleotide sequence ID" value="NZ_FNNQ01000001.1"/>
</dbReference>
<evidence type="ECO:0000256" key="1">
    <source>
        <dbReference type="ARBA" id="ARBA00004651"/>
    </source>
</evidence>
<accession>A0A1H2QSG0</accession>
<dbReference type="Proteomes" id="UP000198534">
    <property type="component" value="Unassembled WGS sequence"/>
</dbReference>
<evidence type="ECO:0000256" key="7">
    <source>
        <dbReference type="SAM" id="Phobius"/>
    </source>
</evidence>
<feature type="transmembrane region" description="Helical" evidence="7">
    <location>
        <begin position="110"/>
        <end position="133"/>
    </location>
</feature>
<dbReference type="GO" id="GO:0005886">
    <property type="term" value="C:plasma membrane"/>
    <property type="evidence" value="ECO:0007669"/>
    <property type="project" value="UniProtKB-SubCell"/>
</dbReference>
<keyword evidence="5 7" id="KW-1133">Transmembrane helix</keyword>
<name>A0A1H2QSG0_9BACL</name>
<evidence type="ECO:0000313" key="10">
    <source>
        <dbReference type="Proteomes" id="UP000198534"/>
    </source>
</evidence>
<dbReference type="Gene3D" id="1.20.81.30">
    <property type="entry name" value="Type II secretion system (T2SS), domain F"/>
    <property type="match status" value="2"/>
</dbReference>
<keyword evidence="4 7" id="KW-0812">Transmembrane</keyword>
<protein>
    <submittedName>
        <fullName evidence="9">Type II secretion system protein F (GspF)</fullName>
    </submittedName>
</protein>
<gene>
    <name evidence="9" type="ORF">SAMN05444487_101279</name>
</gene>
<feature type="domain" description="Type II secretion system protein GspF" evidence="8">
    <location>
        <begin position="217"/>
        <end position="338"/>
    </location>
</feature>
<dbReference type="InterPro" id="IPR003004">
    <property type="entry name" value="GspF/PilC"/>
</dbReference>
<evidence type="ECO:0000259" key="8">
    <source>
        <dbReference type="Pfam" id="PF00482"/>
    </source>
</evidence>
<evidence type="ECO:0000256" key="2">
    <source>
        <dbReference type="ARBA" id="ARBA00005745"/>
    </source>
</evidence>
<reference evidence="9 10" key="1">
    <citation type="submission" date="2016-10" db="EMBL/GenBank/DDBJ databases">
        <authorList>
            <person name="de Groot N.N."/>
        </authorList>
    </citation>
    <scope>NUCLEOTIDE SEQUENCE [LARGE SCALE GENOMIC DNA]</scope>
    <source>
        <strain evidence="9 10">DSM 45610</strain>
    </source>
</reference>
<keyword evidence="10" id="KW-1185">Reference proteome</keyword>
<dbReference type="AlphaFoldDB" id="A0A1H2QSG0"/>
<feature type="transmembrane region" description="Helical" evidence="7">
    <location>
        <begin position="319"/>
        <end position="340"/>
    </location>
</feature>
<organism evidence="9 10">
    <name type="scientific">Marininema mesophilum</name>
    <dbReference type="NCBI Taxonomy" id="1048340"/>
    <lineage>
        <taxon>Bacteria</taxon>
        <taxon>Bacillati</taxon>
        <taxon>Bacillota</taxon>
        <taxon>Bacilli</taxon>
        <taxon>Bacillales</taxon>
        <taxon>Thermoactinomycetaceae</taxon>
        <taxon>Marininema</taxon>
    </lineage>
</organism>
<dbReference type="STRING" id="1048340.SAMN05444487_101279"/>
<evidence type="ECO:0000313" key="9">
    <source>
        <dbReference type="EMBL" id="SDW09379.1"/>
    </source>
</evidence>
<evidence type="ECO:0000256" key="3">
    <source>
        <dbReference type="ARBA" id="ARBA00022475"/>
    </source>
</evidence>
<evidence type="ECO:0000256" key="4">
    <source>
        <dbReference type="ARBA" id="ARBA00022692"/>
    </source>
</evidence>
<keyword evidence="3" id="KW-1003">Cell membrane</keyword>
<dbReference type="PANTHER" id="PTHR30012:SF0">
    <property type="entry name" value="TYPE II SECRETION SYSTEM PROTEIN F-RELATED"/>
    <property type="match status" value="1"/>
</dbReference>